<proteinExistence type="predicted"/>
<name>A0A0K2UQ57_LEPSM</name>
<organism evidence="1">
    <name type="scientific">Lepeophtheirus salmonis</name>
    <name type="common">Salmon louse</name>
    <name type="synonym">Caligus salmonis</name>
    <dbReference type="NCBI Taxonomy" id="72036"/>
    <lineage>
        <taxon>Eukaryota</taxon>
        <taxon>Metazoa</taxon>
        <taxon>Ecdysozoa</taxon>
        <taxon>Arthropoda</taxon>
        <taxon>Crustacea</taxon>
        <taxon>Multicrustacea</taxon>
        <taxon>Hexanauplia</taxon>
        <taxon>Copepoda</taxon>
        <taxon>Siphonostomatoida</taxon>
        <taxon>Caligidae</taxon>
        <taxon>Lepeophtheirus</taxon>
    </lineage>
</organism>
<dbReference type="EMBL" id="HACA01022868">
    <property type="protein sequence ID" value="CDW40229.1"/>
    <property type="molecule type" value="Transcribed_RNA"/>
</dbReference>
<protein>
    <submittedName>
        <fullName evidence="1">Uncharacterized protein</fullName>
    </submittedName>
</protein>
<evidence type="ECO:0000313" key="1">
    <source>
        <dbReference type="EMBL" id="CDW40230.1"/>
    </source>
</evidence>
<dbReference type="EMBL" id="HACA01022869">
    <property type="protein sequence ID" value="CDW40230.1"/>
    <property type="molecule type" value="Transcribed_RNA"/>
</dbReference>
<dbReference type="AlphaFoldDB" id="A0A0K2UQ57"/>
<accession>A0A0K2UQ57</accession>
<sequence>MKNLGYLIFGDMKNLFRHLKINRLIQMWVNNENICSWWRCSVTRCGHSLTIKTGTCFSTWFYPFNVKSLSFTAGLKN</sequence>
<reference evidence="1" key="1">
    <citation type="submission" date="2014-05" db="EMBL/GenBank/DDBJ databases">
        <authorList>
            <person name="Chronopoulou M."/>
        </authorList>
    </citation>
    <scope>NUCLEOTIDE SEQUENCE</scope>
    <source>
        <tissue evidence="1">Whole organism</tissue>
    </source>
</reference>